<evidence type="ECO:0000256" key="10">
    <source>
        <dbReference type="HAMAP-Rule" id="MF_00139"/>
    </source>
</evidence>
<evidence type="ECO:0000256" key="8">
    <source>
        <dbReference type="ARBA" id="ARBA00050488"/>
    </source>
</evidence>
<dbReference type="FunFam" id="3.40.140.20:FF:000002">
    <property type="entry name" value="Bifunctional purine biosynthesis protein PurH"/>
    <property type="match status" value="1"/>
</dbReference>
<comment type="domain">
    <text evidence="10">The IMP cyclohydrolase activity resides in the N-terminal region.</text>
</comment>
<comment type="similarity">
    <text evidence="3 10">Belongs to the PurH family.</text>
</comment>
<dbReference type="GO" id="GO:0004643">
    <property type="term" value="F:phosphoribosylaminoimidazolecarboxamide formyltransferase activity"/>
    <property type="evidence" value="ECO:0007669"/>
    <property type="project" value="UniProtKB-UniRule"/>
</dbReference>
<sequence length="509" mass="54968">MKRALVSVSDKTGVKEFAKGLVALGYEVVSTGGTAKVLREAGIPVTNVSDITGFPEILQGRVKTLHPYVHGGILAKRNPEHLAQLGEHGIVPIDVVAVNLYPFKETIKKPNVTLAEAIENIDIGGPTMVRAAAKNYDSVLIVVNPGRYEEVLQQLETDNVEREFRLELAVEAFAHTADYDQTISGYLTNKEDNSGFPINYVLAGQKMQQLRYGENPHQKAAFYRMEEAGGDCVASARQLQGKELSYNNIIDVDAALELVREFKDTAAVVIKHTNPCGTAQAAQQVDAYLSAYEADPVSAFGGIVGLNRQVDEKTARAMVETFLEAVIAPAYSDEALKILAEKPNLRVLAVGEISSRTAGEQVKTVNGGFLVQDIDLAMVESQQLNVVTKVKPTDKELAELLFAWKVVKHVKSNAIVVTKDKTTLGVGAGQMNRVGAANIALRQAGEKARGAVLASDAFFPFKDTVAMAVKAGVTAIIQPGGSMRDEESIEEADKHGIAMVFTGARHFKH</sequence>
<dbReference type="GO" id="GO:0003937">
    <property type="term" value="F:IMP cyclohydrolase activity"/>
    <property type="evidence" value="ECO:0007669"/>
    <property type="project" value="UniProtKB-UniRule"/>
</dbReference>
<comment type="catalytic activity">
    <reaction evidence="9 10">
        <text>IMP + H2O = 5-formamido-1-(5-phospho-D-ribosyl)imidazole-4-carboxamide</text>
        <dbReference type="Rhea" id="RHEA:18445"/>
        <dbReference type="ChEBI" id="CHEBI:15377"/>
        <dbReference type="ChEBI" id="CHEBI:58053"/>
        <dbReference type="ChEBI" id="CHEBI:58467"/>
        <dbReference type="EC" id="3.5.4.10"/>
    </reaction>
</comment>
<evidence type="ECO:0000256" key="6">
    <source>
        <dbReference type="ARBA" id="ARBA00022801"/>
    </source>
</evidence>
<dbReference type="CDD" id="cd01421">
    <property type="entry name" value="IMPCH"/>
    <property type="match status" value="1"/>
</dbReference>
<dbReference type="FunFam" id="3.40.140.20:FF:000001">
    <property type="entry name" value="Bifunctional purine biosynthesis protein PurH"/>
    <property type="match status" value="1"/>
</dbReference>
<dbReference type="Pfam" id="PF02142">
    <property type="entry name" value="MGS"/>
    <property type="match status" value="1"/>
</dbReference>
<dbReference type="GO" id="GO:0005829">
    <property type="term" value="C:cytosol"/>
    <property type="evidence" value="ECO:0007669"/>
    <property type="project" value="TreeGrafter"/>
</dbReference>
<evidence type="ECO:0000256" key="1">
    <source>
        <dbReference type="ARBA" id="ARBA00004844"/>
    </source>
</evidence>
<evidence type="ECO:0000259" key="11">
    <source>
        <dbReference type="PROSITE" id="PS51855"/>
    </source>
</evidence>
<accession>A0AAU0UVX0</accession>
<comment type="pathway">
    <text evidence="1 10">Purine metabolism; IMP biosynthesis via de novo pathway; IMP from 5-formamido-1-(5-phospho-D-ribosyl)imidazole-4-carboxamide: step 1/1.</text>
</comment>
<dbReference type="PIRSF" id="PIRSF000414">
    <property type="entry name" value="AICARFT_IMPCHas"/>
    <property type="match status" value="1"/>
</dbReference>
<dbReference type="InterPro" id="IPR036914">
    <property type="entry name" value="MGS-like_dom_sf"/>
</dbReference>
<organism evidence="12 13">
    <name type="scientific">Metallumcola ferriviriculae</name>
    <dbReference type="NCBI Taxonomy" id="3039180"/>
    <lineage>
        <taxon>Bacteria</taxon>
        <taxon>Bacillati</taxon>
        <taxon>Bacillota</taxon>
        <taxon>Clostridia</taxon>
        <taxon>Neomoorellales</taxon>
        <taxon>Desulfitibacteraceae</taxon>
        <taxon>Metallumcola</taxon>
    </lineage>
</organism>
<dbReference type="Gene3D" id="3.40.50.1380">
    <property type="entry name" value="Methylglyoxal synthase-like domain"/>
    <property type="match status" value="1"/>
</dbReference>
<keyword evidence="13" id="KW-1185">Reference proteome</keyword>
<comment type="pathway">
    <text evidence="2 10">Purine metabolism; IMP biosynthesis via de novo pathway; 5-formamido-1-(5-phospho-D-ribosyl)imidazole-4-carboxamide from 5-amino-1-(5-phospho-D-ribosyl)imidazole-4-carboxamide (10-formyl THF route): step 1/1.</text>
</comment>
<dbReference type="NCBIfam" id="NF002049">
    <property type="entry name" value="PRK00881.1"/>
    <property type="match status" value="1"/>
</dbReference>
<evidence type="ECO:0000256" key="9">
    <source>
        <dbReference type="ARBA" id="ARBA00050687"/>
    </source>
</evidence>
<keyword evidence="7 10" id="KW-0511">Multifunctional enzyme</keyword>
<dbReference type="PANTHER" id="PTHR11692">
    <property type="entry name" value="BIFUNCTIONAL PURINE BIOSYNTHESIS PROTEIN PURH"/>
    <property type="match status" value="1"/>
</dbReference>
<evidence type="ECO:0000313" key="13">
    <source>
        <dbReference type="Proteomes" id="UP001329915"/>
    </source>
</evidence>
<dbReference type="HAMAP" id="MF_00139">
    <property type="entry name" value="PurH"/>
    <property type="match status" value="1"/>
</dbReference>
<evidence type="ECO:0000256" key="2">
    <source>
        <dbReference type="ARBA" id="ARBA00004954"/>
    </source>
</evidence>
<dbReference type="RefSeq" id="WP_366922856.1">
    <property type="nucleotide sequence ID" value="NZ_CP121694.1"/>
</dbReference>
<name>A0AAU0UVX0_9FIRM</name>
<keyword evidence="4 10" id="KW-0808">Transferase</keyword>
<dbReference type="EMBL" id="CP121694">
    <property type="protein sequence ID" value="WRO23473.1"/>
    <property type="molecule type" value="Genomic_DNA"/>
</dbReference>
<dbReference type="Proteomes" id="UP001329915">
    <property type="component" value="Chromosome"/>
</dbReference>
<dbReference type="Pfam" id="PF01808">
    <property type="entry name" value="AICARFT_IMPCHas"/>
    <property type="match status" value="1"/>
</dbReference>
<dbReference type="Gene3D" id="3.40.140.20">
    <property type="match status" value="2"/>
</dbReference>
<dbReference type="PANTHER" id="PTHR11692:SF0">
    <property type="entry name" value="BIFUNCTIONAL PURINE BIOSYNTHESIS PROTEIN ATIC"/>
    <property type="match status" value="1"/>
</dbReference>
<dbReference type="PROSITE" id="PS51855">
    <property type="entry name" value="MGS"/>
    <property type="match status" value="1"/>
</dbReference>
<evidence type="ECO:0000256" key="7">
    <source>
        <dbReference type="ARBA" id="ARBA00023268"/>
    </source>
</evidence>
<dbReference type="AlphaFoldDB" id="A0AAU0UVX0"/>
<feature type="domain" description="MGS-like" evidence="11">
    <location>
        <begin position="1"/>
        <end position="143"/>
    </location>
</feature>
<dbReference type="NCBIfam" id="TIGR00355">
    <property type="entry name" value="purH"/>
    <property type="match status" value="1"/>
</dbReference>
<dbReference type="InterPro" id="IPR011607">
    <property type="entry name" value="MGS-like_dom"/>
</dbReference>
<dbReference type="EC" id="2.1.2.3" evidence="10"/>
<keyword evidence="5 10" id="KW-0658">Purine biosynthesis</keyword>
<dbReference type="InterPro" id="IPR002695">
    <property type="entry name" value="PurH-like"/>
</dbReference>
<dbReference type="InterPro" id="IPR016193">
    <property type="entry name" value="Cytidine_deaminase-like"/>
</dbReference>
<comment type="catalytic activity">
    <reaction evidence="8 10">
        <text>(6R)-10-formyltetrahydrofolate + 5-amino-1-(5-phospho-beta-D-ribosyl)imidazole-4-carboxamide = 5-formamido-1-(5-phospho-D-ribosyl)imidazole-4-carboxamide + (6S)-5,6,7,8-tetrahydrofolate</text>
        <dbReference type="Rhea" id="RHEA:22192"/>
        <dbReference type="ChEBI" id="CHEBI:57453"/>
        <dbReference type="ChEBI" id="CHEBI:58467"/>
        <dbReference type="ChEBI" id="CHEBI:58475"/>
        <dbReference type="ChEBI" id="CHEBI:195366"/>
        <dbReference type="EC" id="2.1.2.3"/>
    </reaction>
</comment>
<proteinExistence type="inferred from homology"/>
<evidence type="ECO:0000313" key="12">
    <source>
        <dbReference type="EMBL" id="WRO23473.1"/>
    </source>
</evidence>
<protein>
    <recommendedName>
        <fullName evidence="10">Bifunctional purine biosynthesis protein PurH</fullName>
    </recommendedName>
    <domain>
        <recommendedName>
            <fullName evidence="10">Phosphoribosylaminoimidazolecarboxamide formyltransferase</fullName>
            <ecNumber evidence="10">2.1.2.3</ecNumber>
        </recommendedName>
        <alternativeName>
            <fullName evidence="10">AICAR transformylase</fullName>
        </alternativeName>
    </domain>
    <domain>
        <recommendedName>
            <fullName evidence="10">IMP cyclohydrolase</fullName>
            <ecNumber evidence="10">3.5.4.10</ecNumber>
        </recommendedName>
        <alternativeName>
            <fullName evidence="10">ATIC</fullName>
        </alternativeName>
        <alternativeName>
            <fullName evidence="10">IMP synthase</fullName>
        </alternativeName>
        <alternativeName>
            <fullName evidence="10">Inosinicase</fullName>
        </alternativeName>
    </domain>
</protein>
<dbReference type="SUPFAM" id="SSF52335">
    <property type="entry name" value="Methylglyoxal synthase-like"/>
    <property type="match status" value="1"/>
</dbReference>
<gene>
    <name evidence="10 12" type="primary">purH</name>
    <name evidence="12" type="ORF">MFMK1_003333</name>
</gene>
<dbReference type="SMART" id="SM00798">
    <property type="entry name" value="AICARFT_IMPCHas"/>
    <property type="match status" value="1"/>
</dbReference>
<dbReference type="FunFam" id="3.40.50.1380:FF:000001">
    <property type="entry name" value="Bifunctional purine biosynthesis protein PurH"/>
    <property type="match status" value="1"/>
</dbReference>
<reference evidence="12 13" key="1">
    <citation type="submission" date="2023-04" db="EMBL/GenBank/DDBJ databases">
        <authorList>
            <person name="Hsu D."/>
        </authorList>
    </citation>
    <scope>NUCLEOTIDE SEQUENCE [LARGE SCALE GENOMIC DNA]</scope>
    <source>
        <strain evidence="12 13">MK1</strain>
    </source>
</reference>
<dbReference type="GO" id="GO:0006189">
    <property type="term" value="P:'de novo' IMP biosynthetic process"/>
    <property type="evidence" value="ECO:0007669"/>
    <property type="project" value="UniProtKB-UniRule"/>
</dbReference>
<evidence type="ECO:0000256" key="5">
    <source>
        <dbReference type="ARBA" id="ARBA00022755"/>
    </source>
</evidence>
<dbReference type="EC" id="3.5.4.10" evidence="10"/>
<dbReference type="InterPro" id="IPR024051">
    <property type="entry name" value="AICAR_Tfase_dup_dom_sf"/>
</dbReference>
<dbReference type="SUPFAM" id="SSF53927">
    <property type="entry name" value="Cytidine deaminase-like"/>
    <property type="match status" value="1"/>
</dbReference>
<dbReference type="SMART" id="SM00851">
    <property type="entry name" value="MGS"/>
    <property type="match status" value="1"/>
</dbReference>
<dbReference type="KEGG" id="dbc:MFMK1_003333"/>
<evidence type="ECO:0000256" key="4">
    <source>
        <dbReference type="ARBA" id="ARBA00022679"/>
    </source>
</evidence>
<evidence type="ECO:0000256" key="3">
    <source>
        <dbReference type="ARBA" id="ARBA00007667"/>
    </source>
</evidence>
<keyword evidence="6 10" id="KW-0378">Hydrolase</keyword>